<evidence type="ECO:0000313" key="6">
    <source>
        <dbReference type="Proteomes" id="UP000178612"/>
    </source>
</evidence>
<comment type="function">
    <text evidence="3">Responsible for synthesis of pseudouridine from uracil.</text>
</comment>
<dbReference type="InterPro" id="IPR050188">
    <property type="entry name" value="RluA_PseudoU_synthase"/>
</dbReference>
<evidence type="ECO:0000256" key="1">
    <source>
        <dbReference type="ARBA" id="ARBA00010876"/>
    </source>
</evidence>
<dbReference type="PROSITE" id="PS01129">
    <property type="entry name" value="PSI_RLU"/>
    <property type="match status" value="1"/>
</dbReference>
<dbReference type="GO" id="GO:0009982">
    <property type="term" value="F:pseudouridine synthase activity"/>
    <property type="evidence" value="ECO:0007669"/>
    <property type="project" value="InterPro"/>
</dbReference>
<dbReference type="InterPro" id="IPR020103">
    <property type="entry name" value="PsdUridine_synth_cat_dom_sf"/>
</dbReference>
<dbReference type="GO" id="GO:0140098">
    <property type="term" value="F:catalytic activity, acting on RNA"/>
    <property type="evidence" value="ECO:0007669"/>
    <property type="project" value="UniProtKB-ARBA"/>
</dbReference>
<dbReference type="Gene3D" id="3.30.2350.10">
    <property type="entry name" value="Pseudouridine synthase"/>
    <property type="match status" value="1"/>
</dbReference>
<dbReference type="PANTHER" id="PTHR21600">
    <property type="entry name" value="MITOCHONDRIAL RNA PSEUDOURIDINE SYNTHASE"/>
    <property type="match status" value="1"/>
</dbReference>
<sequence length="237" mass="27091">MNIDILYEDEDIVAINKPAGLIVHPDGRMQESSVTDWFAEKYPESKNVGEKMGKIDRPGIVHRLDRETSGCLLLAKTQKGFEHLKKQFQNREIEKTYHTFVHGNVKEDRGTISMPIGRSKSDFRKRIARPASARGFGEAREAVTYFEVLKRDPYKGVTFVEAKPKTGRTHQIRVHFQALQNPVVGDKLYAKGKPELLGFKRLALHAREVAFRDTSGKEHRVLANYPEDFQKALDMLN</sequence>
<proteinExistence type="inferred from homology"/>
<dbReference type="InterPro" id="IPR006224">
    <property type="entry name" value="PsdUridine_synth_RluA-like_CS"/>
</dbReference>
<dbReference type="AlphaFoldDB" id="A0A1G2T3G3"/>
<evidence type="ECO:0000256" key="2">
    <source>
        <dbReference type="PIRSR" id="PIRSR606225-1"/>
    </source>
</evidence>
<protein>
    <recommendedName>
        <fullName evidence="3">Pseudouridine synthase</fullName>
        <ecNumber evidence="3">5.4.99.-</ecNumber>
    </recommendedName>
</protein>
<reference evidence="5 6" key="1">
    <citation type="journal article" date="2016" name="Nat. Commun.">
        <title>Thousands of microbial genomes shed light on interconnected biogeochemical processes in an aquifer system.</title>
        <authorList>
            <person name="Anantharaman K."/>
            <person name="Brown C.T."/>
            <person name="Hug L.A."/>
            <person name="Sharon I."/>
            <person name="Castelle C.J."/>
            <person name="Probst A.J."/>
            <person name="Thomas B.C."/>
            <person name="Singh A."/>
            <person name="Wilkins M.J."/>
            <person name="Karaoz U."/>
            <person name="Brodie E.L."/>
            <person name="Williams K.H."/>
            <person name="Hubbard S.S."/>
            <person name="Banfield J.F."/>
        </authorList>
    </citation>
    <scope>NUCLEOTIDE SEQUENCE [LARGE SCALE GENOMIC DNA]</scope>
</reference>
<accession>A0A1G2T3G3</accession>
<dbReference type="InterPro" id="IPR006145">
    <property type="entry name" value="PsdUridine_synth_RsuA/RluA"/>
</dbReference>
<feature type="active site" evidence="2">
    <location>
        <position position="65"/>
    </location>
</feature>
<dbReference type="InterPro" id="IPR006225">
    <property type="entry name" value="PsdUridine_synth_RluC/D"/>
</dbReference>
<evidence type="ECO:0000256" key="3">
    <source>
        <dbReference type="RuleBase" id="RU362028"/>
    </source>
</evidence>
<gene>
    <name evidence="5" type="ORF">A2758_00370</name>
</gene>
<evidence type="ECO:0000259" key="4">
    <source>
        <dbReference type="Pfam" id="PF00849"/>
    </source>
</evidence>
<dbReference type="EMBL" id="MHVJ01000011">
    <property type="protein sequence ID" value="OHA91558.1"/>
    <property type="molecule type" value="Genomic_DNA"/>
</dbReference>
<evidence type="ECO:0000313" key="5">
    <source>
        <dbReference type="EMBL" id="OHA91558.1"/>
    </source>
</evidence>
<comment type="catalytic activity">
    <reaction evidence="3">
        <text>a uridine in RNA = a pseudouridine in RNA</text>
        <dbReference type="Rhea" id="RHEA:48348"/>
        <dbReference type="Rhea" id="RHEA-COMP:12068"/>
        <dbReference type="Rhea" id="RHEA-COMP:12069"/>
        <dbReference type="ChEBI" id="CHEBI:65314"/>
        <dbReference type="ChEBI" id="CHEBI:65315"/>
    </reaction>
</comment>
<dbReference type="GO" id="GO:0000455">
    <property type="term" value="P:enzyme-directed rRNA pseudouridine synthesis"/>
    <property type="evidence" value="ECO:0007669"/>
    <property type="project" value="TreeGrafter"/>
</dbReference>
<feature type="domain" description="Pseudouridine synthase RsuA/RluA-like" evidence="4">
    <location>
        <begin position="12"/>
        <end position="178"/>
    </location>
</feature>
<dbReference type="GO" id="GO:0003723">
    <property type="term" value="F:RNA binding"/>
    <property type="evidence" value="ECO:0007669"/>
    <property type="project" value="InterPro"/>
</dbReference>
<comment type="similarity">
    <text evidence="1 3">Belongs to the pseudouridine synthase RluA family.</text>
</comment>
<dbReference type="SUPFAM" id="SSF55120">
    <property type="entry name" value="Pseudouridine synthase"/>
    <property type="match status" value="1"/>
</dbReference>
<organism evidence="5 6">
    <name type="scientific">Candidatus Zambryskibacteria bacterium RIFCSPHIGHO2_01_FULL_49_18</name>
    <dbReference type="NCBI Taxonomy" id="1802740"/>
    <lineage>
        <taxon>Bacteria</taxon>
        <taxon>Candidatus Zambryskiibacteriota</taxon>
    </lineage>
</organism>
<dbReference type="EC" id="5.4.99.-" evidence="3"/>
<dbReference type="NCBIfam" id="TIGR00005">
    <property type="entry name" value="rluA_subfam"/>
    <property type="match status" value="1"/>
</dbReference>
<dbReference type="Proteomes" id="UP000178612">
    <property type="component" value="Unassembled WGS sequence"/>
</dbReference>
<name>A0A1G2T3G3_9BACT</name>
<keyword evidence="3" id="KW-0413">Isomerase</keyword>
<comment type="caution">
    <text evidence="5">The sequence shown here is derived from an EMBL/GenBank/DDBJ whole genome shotgun (WGS) entry which is preliminary data.</text>
</comment>
<dbReference type="CDD" id="cd02869">
    <property type="entry name" value="PseudoU_synth_RluA_like"/>
    <property type="match status" value="1"/>
</dbReference>
<dbReference type="Pfam" id="PF00849">
    <property type="entry name" value="PseudoU_synth_2"/>
    <property type="match status" value="1"/>
</dbReference>
<dbReference type="PANTHER" id="PTHR21600:SF87">
    <property type="entry name" value="RNA PSEUDOURIDYLATE SYNTHASE DOMAIN-CONTAINING PROTEIN 1"/>
    <property type="match status" value="1"/>
</dbReference>